<comment type="caution">
    <text evidence="3">The sequence shown here is derived from an EMBL/GenBank/DDBJ whole genome shotgun (WGS) entry which is preliminary data.</text>
</comment>
<proteinExistence type="predicted"/>
<evidence type="ECO:0000256" key="2">
    <source>
        <dbReference type="SAM" id="Phobius"/>
    </source>
</evidence>
<keyword evidence="7" id="KW-1185">Reference proteome</keyword>
<dbReference type="EMBL" id="CAJNOQ010010351">
    <property type="protein sequence ID" value="CAF1249434.1"/>
    <property type="molecule type" value="Genomic_DNA"/>
</dbReference>
<evidence type="ECO:0000313" key="6">
    <source>
        <dbReference type="EMBL" id="CAF4124644.1"/>
    </source>
</evidence>
<sequence>MLTLVHPSTLSSSTHYPTSNTILPSTSSSKMNWQALSQSEPSIQSRNFINRFATATTAIGKENYNSSLKVSIGHETVNITEIAASNERRRARQGANILSLCFMSFVSASLILIAVCTMNLLSKNDLPVAYITPYHLISNSPILTAPIQINPSQNLSPIVSSTSSPSMTLAPSFPSGFLIAAASGHYVGSNTITTMIPVYYQSIRDLATAVCLLIVVFNCFCLLVFSIEIYLGCNYIKYRRGSDSMSLIPAIVSLTILGLGLVFILITLIAHLSKWQPRPIMSTKIGVSPYRTDPQFVDDELDTKADELSTLV</sequence>
<feature type="region of interest" description="Disordered" evidence="1">
    <location>
        <begin position="1"/>
        <end position="23"/>
    </location>
</feature>
<protein>
    <submittedName>
        <fullName evidence="3">Uncharacterized protein</fullName>
    </submittedName>
</protein>
<dbReference type="Proteomes" id="UP000681722">
    <property type="component" value="Unassembled WGS sequence"/>
</dbReference>
<dbReference type="EMBL" id="CAJOBA010041991">
    <property type="protein sequence ID" value="CAF4124644.1"/>
    <property type="molecule type" value="Genomic_DNA"/>
</dbReference>
<gene>
    <name evidence="3" type="ORF">GPM918_LOCUS26059</name>
    <name evidence="4" type="ORF">OVA965_LOCUS29201</name>
    <name evidence="5" type="ORF">SRO942_LOCUS26140</name>
    <name evidence="6" type="ORF">TMI583_LOCUS29968</name>
</gene>
<evidence type="ECO:0000313" key="4">
    <source>
        <dbReference type="EMBL" id="CAF1315752.1"/>
    </source>
</evidence>
<name>A0A815A369_9BILA</name>
<dbReference type="OrthoDB" id="10056560at2759"/>
<keyword evidence="2" id="KW-1133">Transmembrane helix</keyword>
<feature type="transmembrane region" description="Helical" evidence="2">
    <location>
        <begin position="206"/>
        <end position="227"/>
    </location>
</feature>
<evidence type="ECO:0000313" key="7">
    <source>
        <dbReference type="Proteomes" id="UP000663829"/>
    </source>
</evidence>
<dbReference type="EMBL" id="CAJNOK010020396">
    <property type="protein sequence ID" value="CAF1315752.1"/>
    <property type="molecule type" value="Genomic_DNA"/>
</dbReference>
<evidence type="ECO:0000256" key="1">
    <source>
        <dbReference type="SAM" id="MobiDB-lite"/>
    </source>
</evidence>
<evidence type="ECO:0000313" key="5">
    <source>
        <dbReference type="EMBL" id="CAF4017730.1"/>
    </source>
</evidence>
<accession>A0A815A369</accession>
<evidence type="ECO:0000313" key="3">
    <source>
        <dbReference type="EMBL" id="CAF1249434.1"/>
    </source>
</evidence>
<feature type="transmembrane region" description="Helical" evidence="2">
    <location>
        <begin position="97"/>
        <end position="121"/>
    </location>
</feature>
<dbReference type="Proteomes" id="UP000682733">
    <property type="component" value="Unassembled WGS sequence"/>
</dbReference>
<dbReference type="Proteomes" id="UP000677228">
    <property type="component" value="Unassembled WGS sequence"/>
</dbReference>
<dbReference type="Proteomes" id="UP000663829">
    <property type="component" value="Unassembled WGS sequence"/>
</dbReference>
<organism evidence="3 7">
    <name type="scientific">Didymodactylos carnosus</name>
    <dbReference type="NCBI Taxonomy" id="1234261"/>
    <lineage>
        <taxon>Eukaryota</taxon>
        <taxon>Metazoa</taxon>
        <taxon>Spiralia</taxon>
        <taxon>Gnathifera</taxon>
        <taxon>Rotifera</taxon>
        <taxon>Eurotatoria</taxon>
        <taxon>Bdelloidea</taxon>
        <taxon>Philodinida</taxon>
        <taxon>Philodinidae</taxon>
        <taxon>Didymodactylos</taxon>
    </lineage>
</organism>
<feature type="transmembrane region" description="Helical" evidence="2">
    <location>
        <begin position="247"/>
        <end position="272"/>
    </location>
</feature>
<dbReference type="AlphaFoldDB" id="A0A815A369"/>
<feature type="transmembrane region" description="Helical" evidence="2">
    <location>
        <begin position="177"/>
        <end position="199"/>
    </location>
</feature>
<keyword evidence="2" id="KW-0472">Membrane</keyword>
<reference evidence="3" key="1">
    <citation type="submission" date="2021-02" db="EMBL/GenBank/DDBJ databases">
        <authorList>
            <person name="Nowell W R."/>
        </authorList>
    </citation>
    <scope>NUCLEOTIDE SEQUENCE</scope>
</reference>
<dbReference type="EMBL" id="CAJOBC010013883">
    <property type="protein sequence ID" value="CAF4017730.1"/>
    <property type="molecule type" value="Genomic_DNA"/>
</dbReference>
<keyword evidence="2" id="KW-0812">Transmembrane</keyword>